<proteinExistence type="predicted"/>
<name>A0A9P6HJW7_9AGAM</name>
<feature type="compositionally biased region" description="Polar residues" evidence="1">
    <location>
        <begin position="190"/>
        <end position="203"/>
    </location>
</feature>
<sequence>MTILQDLRPITRANMAQLSLEDIRAYAKAYHVPSDVIEHGTVDELLDSIFRLRPPHPDEYPINTPHLFTHKIVRTQEDRDKEFLSHKPYTGFGYRQNLAKFRRTKSRVGRPAPPEHDNQTVEVAEEQHRSGAAEGEDRGNSAAQPEDRPVDQPVASSSITPTNRQPNVLAEGPPGRLSPVSTPSQPTVPNEGTSRAPATTIPTNDDPLPSLPEKSAFSNIPAPKKGGTNNGPRKKQDKFLEGVRMMTRGNRPPPVPPPLGFEVADDLSNLKSALEDHEEAMASRPRPTRIIVDDELFGLEFTPDMTQAGKEAIVRERYAIATSNHMMIEQMLAEAEAEANQALWQLTALQPRLDATQEHLQKFVNEFWASTNRRGSHLTRRALSDAENLARDAWELDWNEKWVYTEDDEKEEERMKEIAQARAAKARVTPSHSVPIPQR</sequence>
<feature type="region of interest" description="Disordered" evidence="1">
    <location>
        <begin position="408"/>
        <end position="439"/>
    </location>
</feature>
<evidence type="ECO:0000313" key="2">
    <source>
        <dbReference type="EMBL" id="KAF9788409.1"/>
    </source>
</evidence>
<dbReference type="AlphaFoldDB" id="A0A9P6HJW7"/>
<keyword evidence="3" id="KW-1185">Reference proteome</keyword>
<evidence type="ECO:0000256" key="1">
    <source>
        <dbReference type="SAM" id="MobiDB-lite"/>
    </source>
</evidence>
<comment type="caution">
    <text evidence="2">The sequence shown here is derived from an EMBL/GenBank/DDBJ whole genome shotgun (WGS) entry which is preliminary data.</text>
</comment>
<organism evidence="2 3">
    <name type="scientific">Thelephora terrestris</name>
    <dbReference type="NCBI Taxonomy" id="56493"/>
    <lineage>
        <taxon>Eukaryota</taxon>
        <taxon>Fungi</taxon>
        <taxon>Dikarya</taxon>
        <taxon>Basidiomycota</taxon>
        <taxon>Agaricomycotina</taxon>
        <taxon>Agaricomycetes</taxon>
        <taxon>Thelephorales</taxon>
        <taxon>Thelephoraceae</taxon>
        <taxon>Thelephora</taxon>
    </lineage>
</organism>
<accession>A0A9P6HJW7</accession>
<gene>
    <name evidence="2" type="ORF">BJ322DRAFT_631451</name>
</gene>
<feature type="compositionally biased region" description="Low complexity" evidence="1">
    <location>
        <begin position="178"/>
        <end position="189"/>
    </location>
</feature>
<reference evidence="2" key="2">
    <citation type="submission" date="2020-11" db="EMBL/GenBank/DDBJ databases">
        <authorList>
            <consortium name="DOE Joint Genome Institute"/>
            <person name="Kuo A."/>
            <person name="Miyauchi S."/>
            <person name="Kiss E."/>
            <person name="Drula E."/>
            <person name="Kohler A."/>
            <person name="Sanchez-Garcia M."/>
            <person name="Andreopoulos B."/>
            <person name="Barry K.W."/>
            <person name="Bonito G."/>
            <person name="Buee M."/>
            <person name="Carver A."/>
            <person name="Chen C."/>
            <person name="Cichocki N."/>
            <person name="Clum A."/>
            <person name="Culley D."/>
            <person name="Crous P.W."/>
            <person name="Fauchery L."/>
            <person name="Girlanda M."/>
            <person name="Hayes R."/>
            <person name="Keri Z."/>
            <person name="Labutti K."/>
            <person name="Lipzen A."/>
            <person name="Lombard V."/>
            <person name="Magnuson J."/>
            <person name="Maillard F."/>
            <person name="Morin E."/>
            <person name="Murat C."/>
            <person name="Nolan M."/>
            <person name="Ohm R."/>
            <person name="Pangilinan J."/>
            <person name="Pereira M."/>
            <person name="Perotto S."/>
            <person name="Peter M."/>
            <person name="Riley R."/>
            <person name="Sitrit Y."/>
            <person name="Stielow B."/>
            <person name="Szollosi G."/>
            <person name="Zifcakova L."/>
            <person name="Stursova M."/>
            <person name="Spatafora J.W."/>
            <person name="Tedersoo L."/>
            <person name="Vaario L.-M."/>
            <person name="Yamada A."/>
            <person name="Yan M."/>
            <person name="Wang P."/>
            <person name="Xu J."/>
            <person name="Bruns T."/>
            <person name="Baldrian P."/>
            <person name="Vilgalys R."/>
            <person name="Henrissat B."/>
            <person name="Grigoriev I.V."/>
            <person name="Hibbett D."/>
            <person name="Nagy L.G."/>
            <person name="Martin F.M."/>
        </authorList>
    </citation>
    <scope>NUCLEOTIDE SEQUENCE</scope>
    <source>
        <strain evidence="2">UH-Tt-Lm1</strain>
    </source>
</reference>
<dbReference type="EMBL" id="WIUZ02000004">
    <property type="protein sequence ID" value="KAF9788409.1"/>
    <property type="molecule type" value="Genomic_DNA"/>
</dbReference>
<dbReference type="OrthoDB" id="10615156at2759"/>
<feature type="compositionally biased region" description="Basic and acidic residues" evidence="1">
    <location>
        <begin position="113"/>
        <end position="150"/>
    </location>
</feature>
<protein>
    <submittedName>
        <fullName evidence="2">Uncharacterized protein</fullName>
    </submittedName>
</protein>
<feature type="region of interest" description="Disordered" evidence="1">
    <location>
        <begin position="103"/>
        <end position="235"/>
    </location>
</feature>
<feature type="compositionally biased region" description="Polar residues" evidence="1">
    <location>
        <begin position="154"/>
        <end position="166"/>
    </location>
</feature>
<evidence type="ECO:0000313" key="3">
    <source>
        <dbReference type="Proteomes" id="UP000736335"/>
    </source>
</evidence>
<dbReference type="Proteomes" id="UP000736335">
    <property type="component" value="Unassembled WGS sequence"/>
</dbReference>
<reference evidence="2" key="1">
    <citation type="journal article" date="2020" name="Nat. Commun.">
        <title>Large-scale genome sequencing of mycorrhizal fungi provides insights into the early evolution of symbiotic traits.</title>
        <authorList>
            <person name="Miyauchi S."/>
            <person name="Kiss E."/>
            <person name="Kuo A."/>
            <person name="Drula E."/>
            <person name="Kohler A."/>
            <person name="Sanchez-Garcia M."/>
            <person name="Morin E."/>
            <person name="Andreopoulos B."/>
            <person name="Barry K.W."/>
            <person name="Bonito G."/>
            <person name="Buee M."/>
            <person name="Carver A."/>
            <person name="Chen C."/>
            <person name="Cichocki N."/>
            <person name="Clum A."/>
            <person name="Culley D."/>
            <person name="Crous P.W."/>
            <person name="Fauchery L."/>
            <person name="Girlanda M."/>
            <person name="Hayes R.D."/>
            <person name="Keri Z."/>
            <person name="LaButti K."/>
            <person name="Lipzen A."/>
            <person name="Lombard V."/>
            <person name="Magnuson J."/>
            <person name="Maillard F."/>
            <person name="Murat C."/>
            <person name="Nolan M."/>
            <person name="Ohm R.A."/>
            <person name="Pangilinan J."/>
            <person name="Pereira M.F."/>
            <person name="Perotto S."/>
            <person name="Peter M."/>
            <person name="Pfister S."/>
            <person name="Riley R."/>
            <person name="Sitrit Y."/>
            <person name="Stielow J.B."/>
            <person name="Szollosi G."/>
            <person name="Zifcakova L."/>
            <person name="Stursova M."/>
            <person name="Spatafora J.W."/>
            <person name="Tedersoo L."/>
            <person name="Vaario L.M."/>
            <person name="Yamada A."/>
            <person name="Yan M."/>
            <person name="Wang P."/>
            <person name="Xu J."/>
            <person name="Bruns T."/>
            <person name="Baldrian P."/>
            <person name="Vilgalys R."/>
            <person name="Dunand C."/>
            <person name="Henrissat B."/>
            <person name="Grigoriev I.V."/>
            <person name="Hibbett D."/>
            <person name="Nagy L.G."/>
            <person name="Martin F.M."/>
        </authorList>
    </citation>
    <scope>NUCLEOTIDE SEQUENCE</scope>
    <source>
        <strain evidence="2">UH-Tt-Lm1</strain>
    </source>
</reference>